<proteinExistence type="predicted"/>
<organism evidence="1 2">
    <name type="scientific">Camellia lanceoleosa</name>
    <dbReference type="NCBI Taxonomy" id="1840588"/>
    <lineage>
        <taxon>Eukaryota</taxon>
        <taxon>Viridiplantae</taxon>
        <taxon>Streptophyta</taxon>
        <taxon>Embryophyta</taxon>
        <taxon>Tracheophyta</taxon>
        <taxon>Spermatophyta</taxon>
        <taxon>Magnoliopsida</taxon>
        <taxon>eudicotyledons</taxon>
        <taxon>Gunneridae</taxon>
        <taxon>Pentapetalae</taxon>
        <taxon>asterids</taxon>
        <taxon>Ericales</taxon>
        <taxon>Theaceae</taxon>
        <taxon>Camellia</taxon>
    </lineage>
</organism>
<reference evidence="1 2" key="1">
    <citation type="journal article" date="2022" name="Plant J.">
        <title>Chromosome-level genome of Camellia lanceoleosa provides a valuable resource for understanding genome evolution and self-incompatibility.</title>
        <authorList>
            <person name="Gong W."/>
            <person name="Xiao S."/>
            <person name="Wang L."/>
            <person name="Liao Z."/>
            <person name="Chang Y."/>
            <person name="Mo W."/>
            <person name="Hu G."/>
            <person name="Li W."/>
            <person name="Zhao G."/>
            <person name="Zhu H."/>
            <person name="Hu X."/>
            <person name="Ji K."/>
            <person name="Xiang X."/>
            <person name="Song Q."/>
            <person name="Yuan D."/>
            <person name="Jin S."/>
            <person name="Zhang L."/>
        </authorList>
    </citation>
    <scope>NUCLEOTIDE SEQUENCE [LARGE SCALE GENOMIC DNA]</scope>
    <source>
        <strain evidence="1">SQ_2022a</strain>
    </source>
</reference>
<dbReference type="Proteomes" id="UP001060215">
    <property type="component" value="Chromosome 2"/>
</dbReference>
<name>A0ACC0I425_9ERIC</name>
<protein>
    <submittedName>
        <fullName evidence="1">Uncharacterized protein</fullName>
    </submittedName>
</protein>
<evidence type="ECO:0000313" key="1">
    <source>
        <dbReference type="EMBL" id="KAI8020414.1"/>
    </source>
</evidence>
<gene>
    <name evidence="1" type="ORF">LOK49_LG04G03437</name>
</gene>
<evidence type="ECO:0000313" key="2">
    <source>
        <dbReference type="Proteomes" id="UP001060215"/>
    </source>
</evidence>
<comment type="caution">
    <text evidence="1">The sequence shown here is derived from an EMBL/GenBank/DDBJ whole genome shotgun (WGS) entry which is preliminary data.</text>
</comment>
<dbReference type="EMBL" id="CM045759">
    <property type="protein sequence ID" value="KAI8020414.1"/>
    <property type="molecule type" value="Genomic_DNA"/>
</dbReference>
<sequence>MAEESFNTSVTPEMMEIDGGDLRRISVGRPSNSRRNSTGKLTNNGQNVGQNVLPHHIRASIGSCRDVVNLRRNSTGIPSSPNSGESVTPHYLRASTGSCHDFCKYGRKHEFEIKPRRPIPKRRITPPSDKQIPTELGVPAVRKTTTKVKPKLPHVSKTLSVDSPSLTKKEVSSPSKKVDVSSRQASSNEEKIAQNEQKKNLSEKSTLVKLKTMTVKLSSSTDTSGGLIGGKNSEIKVAKQTGTSKAAAKKKIASPVASLSPKPSSGRRSSEIKVSRQAGTSKAAAKTILESPAASLSPKRSINRVVSLNVQKYRSVKLVSPLKDQNRIRKSEPKQPDSEMVPEKTLHVIKVETENKVLEPSQYGCSIDSPLSPTLSSPKSSSLPKSPALSFHEEETQEETEYTDIKVETENKVLESTTLSPTLSLPKSLSLPESPAFSFHGEEEAQEESEYTDIEVETEKKVLESAIHSPLSPTLPSPKSSTLQKSPALSFHEEEVQEESESTDNEVETKKKVLESAQYGSAIHSPLSPTLSSPKSSTLQKSPTLSFHEGEAQEESESTDIEVETEKKVLESAQYGSAIHSPLSLILSSPKSSSLPKSPALSFLEEEAQEESEYTDSEVDEADDSVSESSETANLNEVETSKGNHKRTPRKADDRDCAPEKLKFRRGKVVDLQSENSGPRRLRFRRGRVLGENQDSNSVRKRSFKNRRIEDNTNGTDPDSEKVVLRHQDVQGKKDAQGLFNNVIEETASKLVESRKSKVKALVGAFETVISLQESKPST</sequence>
<keyword evidence="2" id="KW-1185">Reference proteome</keyword>
<accession>A0ACC0I425</accession>